<keyword evidence="6" id="KW-0735">Signal-anchor</keyword>
<evidence type="ECO:0000313" key="12">
    <source>
        <dbReference type="Proteomes" id="UP001235939"/>
    </source>
</evidence>
<protein>
    <recommendedName>
        <fullName evidence="10">Hexosyltransferase</fullName>
        <ecNumber evidence="10">2.4.1.-</ecNumber>
    </recommendedName>
</protein>
<evidence type="ECO:0000256" key="2">
    <source>
        <dbReference type="ARBA" id="ARBA00008661"/>
    </source>
</evidence>
<dbReference type="PANTHER" id="PTHR11214">
    <property type="entry name" value="BETA-1,3-N-ACETYLGLUCOSAMINYLTRANSFERASE"/>
    <property type="match status" value="1"/>
</dbReference>
<organism evidence="11 12">
    <name type="scientific">Cordylochernes scorpioides</name>
    <dbReference type="NCBI Taxonomy" id="51811"/>
    <lineage>
        <taxon>Eukaryota</taxon>
        <taxon>Metazoa</taxon>
        <taxon>Ecdysozoa</taxon>
        <taxon>Arthropoda</taxon>
        <taxon>Chelicerata</taxon>
        <taxon>Arachnida</taxon>
        <taxon>Pseudoscorpiones</taxon>
        <taxon>Cheliferoidea</taxon>
        <taxon>Chernetidae</taxon>
        <taxon>Cordylochernes</taxon>
    </lineage>
</organism>
<reference evidence="11 12" key="1">
    <citation type="submission" date="2022-01" db="EMBL/GenBank/DDBJ databases">
        <title>A chromosomal length assembly of Cordylochernes scorpioides.</title>
        <authorList>
            <person name="Zeh D."/>
            <person name="Zeh J."/>
        </authorList>
    </citation>
    <scope>NUCLEOTIDE SEQUENCE [LARGE SCALE GENOMIC DNA]</scope>
    <source>
        <strain evidence="11">IN4F17</strain>
        <tissue evidence="11">Whole Body</tissue>
    </source>
</reference>
<evidence type="ECO:0000256" key="10">
    <source>
        <dbReference type="RuleBase" id="RU363063"/>
    </source>
</evidence>
<dbReference type="Gene3D" id="3.90.550.50">
    <property type="match status" value="1"/>
</dbReference>
<evidence type="ECO:0000313" key="11">
    <source>
        <dbReference type="EMBL" id="UYV74400.1"/>
    </source>
</evidence>
<evidence type="ECO:0000256" key="6">
    <source>
        <dbReference type="ARBA" id="ARBA00022968"/>
    </source>
</evidence>
<evidence type="ECO:0000256" key="7">
    <source>
        <dbReference type="ARBA" id="ARBA00022989"/>
    </source>
</evidence>
<feature type="transmembrane region" description="Helical" evidence="10">
    <location>
        <begin position="65"/>
        <end position="84"/>
    </location>
</feature>
<comment type="subcellular location">
    <subcellularLocation>
        <location evidence="1 10">Golgi apparatus membrane</location>
        <topology evidence="1 10">Single-pass type II membrane protein</topology>
    </subcellularLocation>
</comment>
<evidence type="ECO:0000256" key="9">
    <source>
        <dbReference type="ARBA" id="ARBA00023136"/>
    </source>
</evidence>
<proteinExistence type="inferred from homology"/>
<evidence type="ECO:0000256" key="5">
    <source>
        <dbReference type="ARBA" id="ARBA00022692"/>
    </source>
</evidence>
<evidence type="ECO:0000256" key="3">
    <source>
        <dbReference type="ARBA" id="ARBA00022676"/>
    </source>
</evidence>
<feature type="transmembrane region" description="Helical" evidence="10">
    <location>
        <begin position="22"/>
        <end position="41"/>
    </location>
</feature>
<dbReference type="EMBL" id="CP092873">
    <property type="protein sequence ID" value="UYV74400.1"/>
    <property type="molecule type" value="Genomic_DNA"/>
</dbReference>
<evidence type="ECO:0000256" key="4">
    <source>
        <dbReference type="ARBA" id="ARBA00022679"/>
    </source>
</evidence>
<dbReference type="Pfam" id="PF01762">
    <property type="entry name" value="Galactosyl_T"/>
    <property type="match status" value="1"/>
</dbReference>
<gene>
    <name evidence="11" type="ORF">LAZ67_11003403</name>
</gene>
<keyword evidence="12" id="KW-1185">Reference proteome</keyword>
<keyword evidence="8 10" id="KW-0333">Golgi apparatus</keyword>
<keyword evidence="7 10" id="KW-1133">Transmembrane helix</keyword>
<evidence type="ECO:0000256" key="8">
    <source>
        <dbReference type="ARBA" id="ARBA00023034"/>
    </source>
</evidence>
<dbReference type="EC" id="2.4.1.-" evidence="10"/>
<keyword evidence="3 10" id="KW-0328">Glycosyltransferase</keyword>
<dbReference type="PANTHER" id="PTHR11214:SF376">
    <property type="entry name" value="HEXOSYLTRANSFERASE"/>
    <property type="match status" value="1"/>
</dbReference>
<keyword evidence="5 10" id="KW-0812">Transmembrane</keyword>
<keyword evidence="4" id="KW-0808">Transferase</keyword>
<name>A0ABY6L4N5_9ARAC</name>
<evidence type="ECO:0000256" key="1">
    <source>
        <dbReference type="ARBA" id="ARBA00004323"/>
    </source>
</evidence>
<dbReference type="InterPro" id="IPR002659">
    <property type="entry name" value="Glyco_trans_31"/>
</dbReference>
<dbReference type="GO" id="GO:0016757">
    <property type="term" value="F:glycosyltransferase activity"/>
    <property type="evidence" value="ECO:0007669"/>
    <property type="project" value="UniProtKB-KW"/>
</dbReference>
<accession>A0ABY6L4N5</accession>
<keyword evidence="9 10" id="KW-0472">Membrane</keyword>
<sequence length="382" mass="43389">MDHDMRANCPKRVHGWASEEEVVYGLVFILAVGASWVFFRYRCKVCLNVAMAGQDCCGGGMRWRVLYGAVSWVFLLRVFLPYFFGSDGSSESTSPAVLGVETNTTAELQTLVNLTDFQFTLMTPHCQPAAPLLLFLVHSAPDHGAHRAVIRRTWGSQARVVFLLGQVNNPERQLALEAESLRHNDLVQGNFLDSYRNLTYKQIMGLKWASFFCPKASYIFKVDDDVFIDVPQLSAFLRDTYGPGRPPKSLLLCYVFRYPFAKRSYRSKWRVTFQEYKGHYYPSYCSGYIVGMSSEVANHLHKASLTEPFFWIDDVFVSGILASKVGLSHTDLNNLVPAKLSLTENYLNHPLPIRPPPMLGAPDLDLETIKKLWVRAQEYYNP</sequence>
<comment type="similarity">
    <text evidence="2 10">Belongs to the glycosyltransferase 31 family.</text>
</comment>
<comment type="caution">
    <text evidence="10">Lacks conserved residue(s) required for the propagation of feature annotation.</text>
</comment>
<dbReference type="Proteomes" id="UP001235939">
    <property type="component" value="Chromosome 11"/>
</dbReference>